<evidence type="ECO:0000256" key="2">
    <source>
        <dbReference type="ARBA" id="ARBA00005180"/>
    </source>
</evidence>
<dbReference type="NCBIfam" id="NF001097">
    <property type="entry name" value="PRK00129.1"/>
    <property type="match status" value="1"/>
</dbReference>
<dbReference type="AlphaFoldDB" id="A0AAN7TWF0"/>
<gene>
    <name evidence="11" type="ORF">RB653_007902</name>
</gene>
<reference evidence="11 12" key="1">
    <citation type="submission" date="2023-11" db="EMBL/GenBank/DDBJ databases">
        <title>Dfirmibasis_genome.</title>
        <authorList>
            <person name="Edelbroek B."/>
            <person name="Kjellin J."/>
            <person name="Jerlstrom-Hultqvist J."/>
            <person name="Soderbom F."/>
        </authorList>
    </citation>
    <scope>NUCLEOTIDE SEQUENCE [LARGE SCALE GENOMIC DNA]</scope>
    <source>
        <strain evidence="11 12">TNS-C-14</strain>
    </source>
</reference>
<comment type="pathway">
    <text evidence="2">Pyrimidine metabolism; UMP biosynthesis via salvage pathway; UMP from uracil: step 1/1.</text>
</comment>
<dbReference type="InterPro" id="IPR000836">
    <property type="entry name" value="PRTase_dom"/>
</dbReference>
<dbReference type="FunFam" id="3.40.50.2020:FF:000023">
    <property type="entry name" value="Probable uracil phosphoribosyltransferase"/>
    <property type="match status" value="1"/>
</dbReference>
<name>A0AAN7TWF0_9MYCE</name>
<keyword evidence="9" id="KW-0342">GTP-binding</keyword>
<dbReference type="SUPFAM" id="SSF53271">
    <property type="entry name" value="PRTase-like"/>
    <property type="match status" value="1"/>
</dbReference>
<dbReference type="CDD" id="cd06223">
    <property type="entry name" value="PRTases_typeI"/>
    <property type="match status" value="1"/>
</dbReference>
<dbReference type="GO" id="GO:0004845">
    <property type="term" value="F:uracil phosphoribosyltransferase activity"/>
    <property type="evidence" value="ECO:0007669"/>
    <property type="project" value="UniProtKB-EC"/>
</dbReference>
<evidence type="ECO:0000256" key="7">
    <source>
        <dbReference type="ARBA" id="ARBA00022679"/>
    </source>
</evidence>
<keyword evidence="5" id="KW-0021">Allosteric enzyme</keyword>
<dbReference type="InterPro" id="IPR029057">
    <property type="entry name" value="PRTase-like"/>
</dbReference>
<evidence type="ECO:0000256" key="4">
    <source>
        <dbReference type="ARBA" id="ARBA00011894"/>
    </source>
</evidence>
<comment type="cofactor">
    <cofactor evidence="1">
        <name>Mg(2+)</name>
        <dbReference type="ChEBI" id="CHEBI:18420"/>
    </cofactor>
</comment>
<evidence type="ECO:0000256" key="9">
    <source>
        <dbReference type="ARBA" id="ARBA00023134"/>
    </source>
</evidence>
<evidence type="ECO:0000313" key="12">
    <source>
        <dbReference type="Proteomes" id="UP001344447"/>
    </source>
</evidence>
<dbReference type="EMBL" id="JAVFKY010000005">
    <property type="protein sequence ID" value="KAK5576758.1"/>
    <property type="molecule type" value="Genomic_DNA"/>
</dbReference>
<evidence type="ECO:0000256" key="3">
    <source>
        <dbReference type="ARBA" id="ARBA00009516"/>
    </source>
</evidence>
<comment type="similarity">
    <text evidence="3">Belongs to the UPRTase family.</text>
</comment>
<dbReference type="Pfam" id="PF14681">
    <property type="entry name" value="UPRTase"/>
    <property type="match status" value="1"/>
</dbReference>
<protein>
    <recommendedName>
        <fullName evidence="4">uracil phosphoribosyltransferase</fullName>
        <ecNumber evidence="4">2.4.2.9</ecNumber>
    </recommendedName>
</protein>
<dbReference type="Gene3D" id="3.40.50.2020">
    <property type="match status" value="1"/>
</dbReference>
<keyword evidence="8" id="KW-0547">Nucleotide-binding</keyword>
<dbReference type="GO" id="GO:0008655">
    <property type="term" value="P:pyrimidine-containing compound salvage"/>
    <property type="evidence" value="ECO:0007669"/>
    <property type="project" value="UniProtKB-ARBA"/>
</dbReference>
<dbReference type="Proteomes" id="UP001344447">
    <property type="component" value="Unassembled WGS sequence"/>
</dbReference>
<evidence type="ECO:0000256" key="5">
    <source>
        <dbReference type="ARBA" id="ARBA00022533"/>
    </source>
</evidence>
<accession>A0AAN7TWF0</accession>
<sequence>MSYPENVVVLKSNHQLKGLFTIIRNRETKREDFIFYSDRIIRLLIEEGLNCLPFHETTITTPTGCEYQGVTFASKICGVSIVRAGESMEAGLRAVCKHIKIGKILIQRDEETAMPKLLYAKLPSDIANRQVLLLDPMLATGGTVSQAVEVLLERGVKQENIVFINLVAAPEGIKIFTEKYPKVKIVIGEVDSNLNEKKYIVPGIGDFGDRYFGTEH</sequence>
<feature type="domain" description="Phosphoribosyltransferase" evidence="10">
    <location>
        <begin position="12"/>
        <end position="214"/>
    </location>
</feature>
<evidence type="ECO:0000259" key="10">
    <source>
        <dbReference type="Pfam" id="PF14681"/>
    </source>
</evidence>
<keyword evidence="6" id="KW-0328">Glycosyltransferase</keyword>
<keyword evidence="12" id="KW-1185">Reference proteome</keyword>
<dbReference type="GO" id="GO:0005525">
    <property type="term" value="F:GTP binding"/>
    <property type="evidence" value="ECO:0007669"/>
    <property type="project" value="UniProtKB-KW"/>
</dbReference>
<proteinExistence type="inferred from homology"/>
<evidence type="ECO:0000256" key="1">
    <source>
        <dbReference type="ARBA" id="ARBA00001946"/>
    </source>
</evidence>
<evidence type="ECO:0000313" key="11">
    <source>
        <dbReference type="EMBL" id="KAK5576758.1"/>
    </source>
</evidence>
<evidence type="ECO:0000256" key="8">
    <source>
        <dbReference type="ARBA" id="ARBA00022741"/>
    </source>
</evidence>
<comment type="caution">
    <text evidence="11">The sequence shown here is derived from an EMBL/GenBank/DDBJ whole genome shotgun (WGS) entry which is preliminary data.</text>
</comment>
<evidence type="ECO:0000256" key="6">
    <source>
        <dbReference type="ARBA" id="ARBA00022676"/>
    </source>
</evidence>
<organism evidence="11 12">
    <name type="scientific">Dictyostelium firmibasis</name>
    <dbReference type="NCBI Taxonomy" id="79012"/>
    <lineage>
        <taxon>Eukaryota</taxon>
        <taxon>Amoebozoa</taxon>
        <taxon>Evosea</taxon>
        <taxon>Eumycetozoa</taxon>
        <taxon>Dictyostelia</taxon>
        <taxon>Dictyosteliales</taxon>
        <taxon>Dictyosteliaceae</taxon>
        <taxon>Dictyostelium</taxon>
    </lineage>
</organism>
<keyword evidence="7" id="KW-0808">Transferase</keyword>
<dbReference type="EC" id="2.4.2.9" evidence="4"/>